<dbReference type="SUPFAM" id="SSF51735">
    <property type="entry name" value="NAD(P)-binding Rossmann-fold domains"/>
    <property type="match status" value="1"/>
</dbReference>
<reference evidence="13" key="1">
    <citation type="submission" date="2020-02" db="EMBL/GenBank/DDBJ databases">
        <authorList>
            <person name="Meier V. D."/>
        </authorList>
    </citation>
    <scope>NUCLEOTIDE SEQUENCE</scope>
    <source>
        <strain evidence="13">AVDCRST_MAG31</strain>
    </source>
</reference>
<evidence type="ECO:0000256" key="6">
    <source>
        <dbReference type="ARBA" id="ARBA00022958"/>
    </source>
</evidence>
<evidence type="ECO:0000256" key="2">
    <source>
        <dbReference type="ARBA" id="ARBA00022448"/>
    </source>
</evidence>
<dbReference type="Gene3D" id="3.40.50.720">
    <property type="entry name" value="NAD(P)-binding Rossmann-like Domain"/>
    <property type="match status" value="1"/>
</dbReference>
<evidence type="ECO:0000256" key="3">
    <source>
        <dbReference type="ARBA" id="ARBA00022449"/>
    </source>
</evidence>
<evidence type="ECO:0000256" key="8">
    <source>
        <dbReference type="ARBA" id="ARBA00023065"/>
    </source>
</evidence>
<organism evidence="13">
    <name type="scientific">uncultured Sphingomonas sp</name>
    <dbReference type="NCBI Taxonomy" id="158754"/>
    <lineage>
        <taxon>Bacteria</taxon>
        <taxon>Pseudomonadati</taxon>
        <taxon>Pseudomonadota</taxon>
        <taxon>Alphaproteobacteria</taxon>
        <taxon>Sphingomonadales</taxon>
        <taxon>Sphingomonadaceae</taxon>
        <taxon>Sphingomonas</taxon>
        <taxon>environmental samples</taxon>
    </lineage>
</organism>
<accession>A0A6J4TIN8</accession>
<gene>
    <name evidence="13" type="ORF">AVDCRST_MAG31-1740</name>
</gene>
<feature type="transmembrane region" description="Helical" evidence="11">
    <location>
        <begin position="181"/>
        <end position="202"/>
    </location>
</feature>
<protein>
    <submittedName>
        <fullName evidence="13">Inner membrane protein, KefB/KefC family</fullName>
    </submittedName>
</protein>
<dbReference type="Gene3D" id="1.20.1530.20">
    <property type="match status" value="1"/>
</dbReference>
<dbReference type="InterPro" id="IPR036291">
    <property type="entry name" value="NAD(P)-bd_dom_sf"/>
</dbReference>
<dbReference type="InterPro" id="IPR003148">
    <property type="entry name" value="RCK_N"/>
</dbReference>
<dbReference type="InterPro" id="IPR006153">
    <property type="entry name" value="Cation/H_exchanger_TM"/>
</dbReference>
<feature type="transmembrane region" description="Helical" evidence="11">
    <location>
        <begin position="6"/>
        <end position="22"/>
    </location>
</feature>
<comment type="subcellular location">
    <subcellularLocation>
        <location evidence="1">Endomembrane system</location>
        <topology evidence="1">Multi-pass membrane protein</topology>
    </subcellularLocation>
</comment>
<keyword evidence="7 11" id="KW-1133">Transmembrane helix</keyword>
<dbReference type="GO" id="GO:0015297">
    <property type="term" value="F:antiporter activity"/>
    <property type="evidence" value="ECO:0007669"/>
    <property type="project" value="UniProtKB-KW"/>
</dbReference>
<evidence type="ECO:0000256" key="4">
    <source>
        <dbReference type="ARBA" id="ARBA00022538"/>
    </source>
</evidence>
<feature type="transmembrane region" description="Helical" evidence="11">
    <location>
        <begin position="295"/>
        <end position="313"/>
    </location>
</feature>
<dbReference type="PANTHER" id="PTHR46157:SF8">
    <property type="entry name" value="GLUTATHIONE-REGULATED POTASSIUM-EFFLUX SYSTEM PROTEIN"/>
    <property type="match status" value="1"/>
</dbReference>
<feature type="transmembrane region" description="Helical" evidence="11">
    <location>
        <begin position="85"/>
        <end position="108"/>
    </location>
</feature>
<feature type="transmembrane region" description="Helical" evidence="11">
    <location>
        <begin position="355"/>
        <end position="374"/>
    </location>
</feature>
<evidence type="ECO:0000256" key="7">
    <source>
        <dbReference type="ARBA" id="ARBA00022989"/>
    </source>
</evidence>
<dbReference type="PROSITE" id="PS51201">
    <property type="entry name" value="RCK_N"/>
    <property type="match status" value="1"/>
</dbReference>
<feature type="compositionally biased region" description="Basic and acidic residues" evidence="10">
    <location>
        <begin position="562"/>
        <end position="587"/>
    </location>
</feature>
<name>A0A6J4TIN8_9SPHN</name>
<evidence type="ECO:0000256" key="9">
    <source>
        <dbReference type="ARBA" id="ARBA00023136"/>
    </source>
</evidence>
<dbReference type="InterPro" id="IPR038770">
    <property type="entry name" value="Na+/solute_symporter_sf"/>
</dbReference>
<evidence type="ECO:0000256" key="5">
    <source>
        <dbReference type="ARBA" id="ARBA00022692"/>
    </source>
</evidence>
<dbReference type="Pfam" id="PF00999">
    <property type="entry name" value="Na_H_Exchanger"/>
    <property type="match status" value="1"/>
</dbReference>
<feature type="transmembrane region" description="Helical" evidence="11">
    <location>
        <begin position="54"/>
        <end position="73"/>
    </location>
</feature>
<dbReference type="RefSeq" id="WP_294169873.1">
    <property type="nucleotide sequence ID" value="NZ_CADCWA010000133.1"/>
</dbReference>
<feature type="transmembrane region" description="Helical" evidence="11">
    <location>
        <begin position="148"/>
        <end position="169"/>
    </location>
</feature>
<feature type="transmembrane region" description="Helical" evidence="11">
    <location>
        <begin position="325"/>
        <end position="343"/>
    </location>
</feature>
<feature type="region of interest" description="Disordered" evidence="10">
    <location>
        <begin position="550"/>
        <end position="587"/>
    </location>
</feature>
<dbReference type="GO" id="GO:1902600">
    <property type="term" value="P:proton transmembrane transport"/>
    <property type="evidence" value="ECO:0007669"/>
    <property type="project" value="InterPro"/>
</dbReference>
<dbReference type="AlphaFoldDB" id="A0A6J4TIN8"/>
<dbReference type="Pfam" id="PF02254">
    <property type="entry name" value="TrkA_N"/>
    <property type="match status" value="1"/>
</dbReference>
<feature type="transmembrane region" description="Helical" evidence="11">
    <location>
        <begin position="29"/>
        <end position="48"/>
    </location>
</feature>
<evidence type="ECO:0000259" key="12">
    <source>
        <dbReference type="PROSITE" id="PS51201"/>
    </source>
</evidence>
<dbReference type="PANTHER" id="PTHR46157">
    <property type="entry name" value="K(+) EFFLUX ANTIPORTER 3, CHLOROPLASTIC"/>
    <property type="match status" value="1"/>
</dbReference>
<keyword evidence="9 11" id="KW-0472">Membrane</keyword>
<feature type="transmembrane region" description="Helical" evidence="11">
    <location>
        <begin position="114"/>
        <end position="136"/>
    </location>
</feature>
<proteinExistence type="predicted"/>
<feature type="transmembrane region" description="Helical" evidence="11">
    <location>
        <begin position="268"/>
        <end position="289"/>
    </location>
</feature>
<dbReference type="GO" id="GO:0005886">
    <property type="term" value="C:plasma membrane"/>
    <property type="evidence" value="ECO:0007669"/>
    <property type="project" value="TreeGrafter"/>
</dbReference>
<keyword evidence="2" id="KW-0813">Transport</keyword>
<dbReference type="GO" id="GO:0012505">
    <property type="term" value="C:endomembrane system"/>
    <property type="evidence" value="ECO:0007669"/>
    <property type="project" value="UniProtKB-SubCell"/>
</dbReference>
<sequence>MTQLLTGMAVMLGAALLFVGIFRRLGLGATLGYIVGGAVIGPQLLGLVGRPETIMSVSEIGIALLLFLVGLELRPSRLWRLKHDIFGLGLLQVVMSGLALAVLIHFLVGLSWQASLALGLPLGLSSTAQVLPMLRSSGELNTPYGERAFSILLFQDLSLIPLITIVAVMSRAPQPDAPGGWQLALYTVGAVVGLVLVGRYVLNPLFRLIGRLGERELFVVAGLFAVIAASALMHWLHLSVALGAFVAGVMLAESPYRHELESDVEPFRSILLGLFFMSVGMLLDLGVIAQRPLTVVGLAVLVIAVKAALLYPLARLFGMPQGRAISLALLLSQAGEFGFVLFAQATAAQLITVEGASLFGAVVTLSMAATPFLMRLIEWLQRRLPDAPSDHQGPEFSPETNAIVVGYGRFGQTVAQMLQAKRIPVTLIDLQAELIERAEEFGTKVYYGDGTRLDLLRLAGAESAEAILFCHDDPELGPEKLQPIIEAFPQALIMVRVFDRRQMIALDGLGIPLMQREVFESAVTMGSAALRRLGIAGREVGRVEREYRTRDSERLQLQSETGDLHAGKDRSFGEDRSLPDEPVKEAS</sequence>
<evidence type="ECO:0000256" key="11">
    <source>
        <dbReference type="SAM" id="Phobius"/>
    </source>
</evidence>
<dbReference type="GO" id="GO:0006813">
    <property type="term" value="P:potassium ion transport"/>
    <property type="evidence" value="ECO:0007669"/>
    <property type="project" value="UniProtKB-KW"/>
</dbReference>
<evidence type="ECO:0000313" key="13">
    <source>
        <dbReference type="EMBL" id="CAA9523502.1"/>
    </source>
</evidence>
<evidence type="ECO:0000256" key="10">
    <source>
        <dbReference type="SAM" id="MobiDB-lite"/>
    </source>
</evidence>
<keyword evidence="8" id="KW-0406">Ion transport</keyword>
<dbReference type="FunFam" id="3.40.50.720:FF:000036">
    <property type="entry name" value="Glutathione-regulated potassium-efflux system protein KefB"/>
    <property type="match status" value="1"/>
</dbReference>
<keyword evidence="6" id="KW-0630">Potassium</keyword>
<evidence type="ECO:0000256" key="1">
    <source>
        <dbReference type="ARBA" id="ARBA00004127"/>
    </source>
</evidence>
<keyword evidence="5 11" id="KW-0812">Transmembrane</keyword>
<feature type="transmembrane region" description="Helical" evidence="11">
    <location>
        <begin position="214"/>
        <end position="232"/>
    </location>
</feature>
<keyword evidence="3" id="KW-0050">Antiport</keyword>
<dbReference type="EMBL" id="CADCWA010000133">
    <property type="protein sequence ID" value="CAA9523502.1"/>
    <property type="molecule type" value="Genomic_DNA"/>
</dbReference>
<keyword evidence="4" id="KW-0633">Potassium transport</keyword>
<feature type="domain" description="RCK N-terminal" evidence="12">
    <location>
        <begin position="399"/>
        <end position="520"/>
    </location>
</feature>